<organism evidence="1 2">
    <name type="scientific">Arthrobacter terricola</name>
    <dbReference type="NCBI Taxonomy" id="2547396"/>
    <lineage>
        <taxon>Bacteria</taxon>
        <taxon>Bacillati</taxon>
        <taxon>Actinomycetota</taxon>
        <taxon>Actinomycetes</taxon>
        <taxon>Micrococcales</taxon>
        <taxon>Micrococcaceae</taxon>
        <taxon>Arthrobacter</taxon>
    </lineage>
</organism>
<proteinExistence type="predicted"/>
<dbReference type="InterPro" id="IPR029278">
    <property type="entry name" value="Imm26"/>
</dbReference>
<comment type="caution">
    <text evidence="1">The sequence shown here is derived from an EMBL/GenBank/DDBJ whole genome shotgun (WGS) entry which is preliminary data.</text>
</comment>
<name>A0A4R5K7S3_9MICC</name>
<gene>
    <name evidence="1" type="ORF">E1809_22040</name>
</gene>
<dbReference type="AlphaFoldDB" id="A0A4R5K7S3"/>
<dbReference type="Pfam" id="PF15428">
    <property type="entry name" value="Imm26"/>
    <property type="match status" value="1"/>
</dbReference>
<protein>
    <recommendedName>
        <fullName evidence="3">Immunity protein 26</fullName>
    </recommendedName>
</protein>
<evidence type="ECO:0008006" key="3">
    <source>
        <dbReference type="Google" id="ProtNLM"/>
    </source>
</evidence>
<accession>A0A4R5K7S3</accession>
<dbReference type="EMBL" id="SMRU01000035">
    <property type="protein sequence ID" value="TDF90544.1"/>
    <property type="molecule type" value="Genomic_DNA"/>
</dbReference>
<dbReference type="OrthoDB" id="9182826at2"/>
<reference evidence="1 2" key="1">
    <citation type="submission" date="2019-03" db="EMBL/GenBank/DDBJ databases">
        <title>Whole genome sequence of Arthrobacter sp JH1-1.</title>
        <authorList>
            <person name="Trinh H.N."/>
        </authorList>
    </citation>
    <scope>NUCLEOTIDE SEQUENCE [LARGE SCALE GENOMIC DNA]</scope>
    <source>
        <strain evidence="1 2">JH1-1</strain>
    </source>
</reference>
<sequence>MESVQTNMHILKPSRKGPLPGDVFVLQMPDEMYSFGRVISTSAMVGGRIQAQLIYVYKVRSDSKALPERSELRSDCLLIPPMMTNRLPWSRGYLETVANLPLERDDVLSQHCFFDSSFRKYVDEFGDDLPGPVEPVGEHGLQSFRTIDDSVSAVLGIPLVPDA</sequence>
<evidence type="ECO:0000313" key="1">
    <source>
        <dbReference type="EMBL" id="TDF90544.1"/>
    </source>
</evidence>
<evidence type="ECO:0000313" key="2">
    <source>
        <dbReference type="Proteomes" id="UP000295511"/>
    </source>
</evidence>
<keyword evidence="2" id="KW-1185">Reference proteome</keyword>
<dbReference type="Proteomes" id="UP000295511">
    <property type="component" value="Unassembled WGS sequence"/>
</dbReference>